<comment type="pathway">
    <text evidence="1">Amino-acid degradation; L-proline degradation into L-glutamate; L-glutamate from L-proline: step 2/2.</text>
</comment>
<dbReference type="GO" id="GO:0010133">
    <property type="term" value="P:L-proline catabolic process to L-glutamate"/>
    <property type="evidence" value="ECO:0007669"/>
    <property type="project" value="TreeGrafter"/>
</dbReference>
<dbReference type="PANTHER" id="PTHR42862:SF1">
    <property type="entry name" value="DELTA-1-PYRROLINE-5-CARBOXYLATE DEHYDROGENASE 2, ISOFORM A-RELATED"/>
    <property type="match status" value="1"/>
</dbReference>
<gene>
    <name evidence="7" type="ORF">ENM31_00730</name>
</gene>
<evidence type="ECO:0000259" key="6">
    <source>
        <dbReference type="Pfam" id="PF00171"/>
    </source>
</evidence>
<dbReference type="EMBL" id="DRXH01000028">
    <property type="protein sequence ID" value="HHM43808.1"/>
    <property type="molecule type" value="Genomic_DNA"/>
</dbReference>
<evidence type="ECO:0000256" key="5">
    <source>
        <dbReference type="ARBA" id="ARBA00048142"/>
    </source>
</evidence>
<dbReference type="PROSITE" id="PS00070">
    <property type="entry name" value="ALDEHYDE_DEHYDR_CYS"/>
    <property type="match status" value="1"/>
</dbReference>
<comment type="catalytic activity">
    <reaction evidence="5">
        <text>L-glutamate 5-semialdehyde + NAD(+) + H2O = L-glutamate + NADH + 2 H(+)</text>
        <dbReference type="Rhea" id="RHEA:30235"/>
        <dbReference type="ChEBI" id="CHEBI:15377"/>
        <dbReference type="ChEBI" id="CHEBI:15378"/>
        <dbReference type="ChEBI" id="CHEBI:29985"/>
        <dbReference type="ChEBI" id="CHEBI:57540"/>
        <dbReference type="ChEBI" id="CHEBI:57945"/>
        <dbReference type="ChEBI" id="CHEBI:58066"/>
        <dbReference type="EC" id="1.2.1.88"/>
    </reaction>
</comment>
<evidence type="ECO:0000256" key="1">
    <source>
        <dbReference type="ARBA" id="ARBA00004786"/>
    </source>
</evidence>
<dbReference type="GO" id="GO:0003842">
    <property type="term" value="F:L-glutamate gamma-semialdehyde dehydrogenase activity"/>
    <property type="evidence" value="ECO:0007669"/>
    <property type="project" value="UniProtKB-EC"/>
</dbReference>
<reference evidence="7" key="1">
    <citation type="journal article" date="2020" name="mSystems">
        <title>Genome- and Community-Level Interaction Insights into Carbon Utilization and Element Cycling Functions of Hydrothermarchaeota in Hydrothermal Sediment.</title>
        <authorList>
            <person name="Zhou Z."/>
            <person name="Liu Y."/>
            <person name="Xu W."/>
            <person name="Pan J."/>
            <person name="Luo Z.H."/>
            <person name="Li M."/>
        </authorList>
    </citation>
    <scope>NUCLEOTIDE SEQUENCE [LARGE SCALE GENOMIC DNA]</scope>
    <source>
        <strain evidence="7">SpSt-1074</strain>
    </source>
</reference>
<dbReference type="InterPro" id="IPR016163">
    <property type="entry name" value="Ald_DH_C"/>
</dbReference>
<evidence type="ECO:0000256" key="2">
    <source>
        <dbReference type="ARBA" id="ARBA00012884"/>
    </source>
</evidence>
<dbReference type="EC" id="1.2.1.88" evidence="2"/>
<dbReference type="PANTHER" id="PTHR42862">
    <property type="entry name" value="DELTA-1-PYRROLINE-5-CARBOXYLATE DEHYDROGENASE 1, ISOFORM A-RELATED"/>
    <property type="match status" value="1"/>
</dbReference>
<comment type="caution">
    <text evidence="7">The sequence shown here is derived from an EMBL/GenBank/DDBJ whole genome shotgun (WGS) entry which is preliminary data.</text>
</comment>
<dbReference type="InterPro" id="IPR016160">
    <property type="entry name" value="Ald_DH_CS_CYS"/>
</dbReference>
<dbReference type="InterPro" id="IPR015590">
    <property type="entry name" value="Aldehyde_DH_dom"/>
</dbReference>
<evidence type="ECO:0000256" key="4">
    <source>
        <dbReference type="ARBA" id="ARBA00023027"/>
    </source>
</evidence>
<dbReference type="AlphaFoldDB" id="A0A7J3VRP7"/>
<evidence type="ECO:0000313" key="7">
    <source>
        <dbReference type="EMBL" id="HHM43808.1"/>
    </source>
</evidence>
<dbReference type="GO" id="GO:0009898">
    <property type="term" value="C:cytoplasmic side of plasma membrane"/>
    <property type="evidence" value="ECO:0007669"/>
    <property type="project" value="TreeGrafter"/>
</dbReference>
<dbReference type="Gene3D" id="3.40.605.10">
    <property type="entry name" value="Aldehyde Dehydrogenase, Chain A, domain 1"/>
    <property type="match status" value="1"/>
</dbReference>
<dbReference type="Gene3D" id="3.40.309.10">
    <property type="entry name" value="Aldehyde Dehydrogenase, Chain A, domain 2"/>
    <property type="match status" value="1"/>
</dbReference>
<proteinExistence type="predicted"/>
<protein>
    <recommendedName>
        <fullName evidence="2">L-glutamate gamma-semialdehyde dehydrogenase</fullName>
        <ecNumber evidence="2">1.2.1.88</ecNumber>
    </recommendedName>
</protein>
<accession>A0A7J3VRP7</accession>
<keyword evidence="4" id="KW-0520">NAD</keyword>
<organism evidence="7">
    <name type="scientific">Caldiarchaeum subterraneum</name>
    <dbReference type="NCBI Taxonomy" id="311458"/>
    <lineage>
        <taxon>Archaea</taxon>
        <taxon>Nitrososphaerota</taxon>
        <taxon>Candidatus Caldarchaeales</taxon>
        <taxon>Candidatus Caldarchaeaceae</taxon>
        <taxon>Candidatus Caldarchaeum</taxon>
    </lineage>
</organism>
<evidence type="ECO:0000256" key="3">
    <source>
        <dbReference type="ARBA" id="ARBA00023002"/>
    </source>
</evidence>
<name>A0A7J3VRP7_CALS0</name>
<keyword evidence="3" id="KW-0560">Oxidoreductase</keyword>
<dbReference type="SUPFAM" id="SSF53720">
    <property type="entry name" value="ALDH-like"/>
    <property type="match status" value="1"/>
</dbReference>
<feature type="domain" description="Aldehyde dehydrogenase" evidence="6">
    <location>
        <begin position="48"/>
        <end position="515"/>
    </location>
</feature>
<sequence>MSSKITYVSLFADESLHPAYEKALEDVKSKYLGRHYPMYIAGLEVFSEDGEFEERSPVDRSIVVGYFQKGNAGHMRRAVEEAKKSFRAWSNLDWRERVRIILRAAELIDERKFEIAAVITYEAGKNRLEALAECWEAVDALKYYARVMEENNGYERDMGPGGPGEGCRMVARPYGVWVVVSPFNFPFMLANGMMMGALITGNTVVFKPTSETPLSGLLLYRVFRDAGVPSGVLHYLTGPGSAFEDEIVSNPDVAGIAFTGSKEVGMRLYRRFTSSQPYPKPILLEMGSKNPTIVTNKADVKKAVLGVVRAAFGYGGQKCSATSRLYVQKEVKQKFLDELVKETSMVKIGDPRRREVFLGPVINARAVENYRRYVEMAKRDGGEVLYGGEVLAGGEFDKGYYVQPTIIDKLPRGHPLFKQELFLPILLVDEFETLEEALREANDTEYGLTAGIFSEDTKEVEYFFNNIEFGVTYANRKGGSTTGAWPGAQTFVGWKASGATGKGVGGPHYLLTFLREQSRTKVVE</sequence>
<dbReference type="FunFam" id="3.40.309.10:FF:000005">
    <property type="entry name" value="1-pyrroline-5-carboxylate dehydrogenase 1"/>
    <property type="match status" value="1"/>
</dbReference>
<dbReference type="InterPro" id="IPR016162">
    <property type="entry name" value="Ald_DH_N"/>
</dbReference>
<dbReference type="Pfam" id="PF00171">
    <property type="entry name" value="Aldedh"/>
    <property type="match status" value="1"/>
</dbReference>
<dbReference type="InterPro" id="IPR016161">
    <property type="entry name" value="Ald_DH/histidinol_DH"/>
</dbReference>
<dbReference type="InterPro" id="IPR050485">
    <property type="entry name" value="Proline_metab_enzyme"/>
</dbReference>